<keyword evidence="3" id="KW-0547">Nucleotide-binding</keyword>
<dbReference type="SMART" id="SM00487">
    <property type="entry name" value="DEXDc"/>
    <property type="match status" value="1"/>
</dbReference>
<gene>
    <name evidence="3" type="ORF">ACFOM8_15210</name>
</gene>
<dbReference type="Gene3D" id="3.40.50.300">
    <property type="entry name" value="P-loop containing nucleotide triphosphate hydrolases"/>
    <property type="match status" value="2"/>
</dbReference>
<dbReference type="InterPro" id="IPR001650">
    <property type="entry name" value="Helicase_C-like"/>
</dbReference>
<dbReference type="InterPro" id="IPR006935">
    <property type="entry name" value="Helicase/UvrB_N"/>
</dbReference>
<dbReference type="PANTHER" id="PTHR47396">
    <property type="entry name" value="TYPE I RESTRICTION ENZYME ECOKI R PROTEIN"/>
    <property type="match status" value="1"/>
</dbReference>
<evidence type="ECO:0000259" key="1">
    <source>
        <dbReference type="PROSITE" id="PS51192"/>
    </source>
</evidence>
<keyword evidence="3" id="KW-0067">ATP-binding</keyword>
<dbReference type="InterPro" id="IPR014001">
    <property type="entry name" value="Helicase_ATP-bd"/>
</dbReference>
<feature type="domain" description="Helicase ATP-binding" evidence="1">
    <location>
        <begin position="1181"/>
        <end position="1343"/>
    </location>
</feature>
<dbReference type="InterPro" id="IPR036890">
    <property type="entry name" value="HATPase_C_sf"/>
</dbReference>
<dbReference type="GO" id="GO:0004386">
    <property type="term" value="F:helicase activity"/>
    <property type="evidence" value="ECO:0007669"/>
    <property type="project" value="UniProtKB-KW"/>
</dbReference>
<dbReference type="SMART" id="SM00490">
    <property type="entry name" value="HELICc"/>
    <property type="match status" value="1"/>
</dbReference>
<dbReference type="SUPFAM" id="SSF55874">
    <property type="entry name" value="ATPase domain of HSP90 chaperone/DNA topoisomerase II/histidine kinase"/>
    <property type="match status" value="1"/>
</dbReference>
<name>A0ABV7U6V8_9RHOB</name>
<comment type="caution">
    <text evidence="3">The sequence shown here is derived from an EMBL/GenBank/DDBJ whole genome shotgun (WGS) entry which is preliminary data.</text>
</comment>
<sequence length="1568" mass="173349">MDVRNQESDLEQLAEFVHDECRKRLKAYEAQPRDAAEHFETENEVLSGGYAYRQLYELVQNAADAILEAAEPQGRIHVRLSPNRLEAANTGAALDEPGIVALLNARSSPKRGNQIGRFGIGFKSLLKLGGRVDLTSRSVGLRFDPEACRDRIRRHLGLAKDAPAPGMRLAEVLDPAAESSPLSEASRWNWATTVVSAEIADETAFERLSQEIADFPAEFLLFLPSAISLELEVEGAAPRLLTKRIEDGLAVVSDGTNEARWKVFEASVKVDSPAARSDATHIQAREQVPLSWAVPVGGREQAGRFWAFFPTETQSRTSGILNAPWKLNSDRTNLIRGPWNEAIMQAAADLISGSLTALSTPEDCGAAVSAFPRQPERQDEIAVPLIRSLWDQIVSSEVLADVNGIPRSPSQLLRHFVEDTEICRSWADLASADARDRYLHPDCYSSEARVSRLNALVTEAKRRDMQVLAKSPANKWLDCIAHTDLAMARRTLAFTGNLLREKFKYGLFSVPEACLIPTADGGLAAPSEAVIVSGSAPPAGFLAVAEGLVSDKEARDILVNLMDVTELASASWSDILEASLTTAEDSNRPEDWENFWYNIASAPQEARQEYIDELDPERTKFRAVSGNWTSRSLLIVRETPSGFPEDHVMDPQFRQQIETTVPSDWLSEFPGIEESADRDDPDFKDYLRLLSPGFDEICREHSGSTPRYLPKFSSYSIRMPSGWRLLPVLPTASSAQLSRMLLGAIAQFAENASRVTIVHPTRADAYPKVTASHPAYFWLTEHGRIRVGNLVVPLKCIPPELAEILAEAEVQGFKPVEGFLRARDAETDLGSRFTWRRAKLTREATARFWEQVFTSVSERKRDFKALRPVWEMAHADGAIPATLPSADGALPLSEIYVTADESVGHDLDDGRIILLSEDVASAWVAAGAMELGAGPSMSFEKRLSAPSHLLDLFPELAAAQEDSEVLRTIPAVWVSGLEESVGPFRRAVTVGMDADGAFLIDREQFGSRGWKEGVELLLRCLARHGIIHDGADLEEILSRIMDRRSDEARKAVRDERSLELRLLKAIGGDIETLLGTLTPATRQAVENHVDPESLARLALAVHGPTLLSRLRDALELRGLAPPKRWGGEQARVFVQELGFPIEFAASVGGRRDAELSVSGPLHLPPLHDYQEDILTSIGSLLNTDAGRRRAVVSLPTGGGKTRVAAEAVVRLVLQGDGRRTALWIAQTDELCEQAVQCFRQLWVNVGEPGEDLRIVRLWGGQRNPSPPEGDEPTVVIASIQTLNSRSGRPELAWVAQSGIIIIDECHHAITSSYTDLLRWLDVQVGSERAREREAPVLGLSATPWRGYNEDESERLAARFDRRWFPSDQAGLHDKLSEMGVLADRSYRPLRYDRPITLTEREQQHVDTFGELPDSVVDRMGEDSDRNDLIIDAIVNSKAESILLFANSVAHAQYLAARLHLAGCPAAAVSGQTDRLARQHFTRRFRAGDLRVICNHSVLTTGFDAPKADMVLISRPVFSPVLYMQMVGRGLRGPANGGTNHCEIMTVEDNIINFKDRLAYHFCRRFFDT</sequence>
<dbReference type="InterPro" id="IPR050742">
    <property type="entry name" value="Helicase_Restrict-Modif_Enz"/>
</dbReference>
<evidence type="ECO:0000313" key="4">
    <source>
        <dbReference type="Proteomes" id="UP001595539"/>
    </source>
</evidence>
<dbReference type="Pfam" id="PF04851">
    <property type="entry name" value="ResIII"/>
    <property type="match status" value="1"/>
</dbReference>
<proteinExistence type="predicted"/>
<dbReference type="Gene3D" id="3.30.565.10">
    <property type="entry name" value="Histidine kinase-like ATPase, C-terminal domain"/>
    <property type="match status" value="1"/>
</dbReference>
<dbReference type="SUPFAM" id="SSF52540">
    <property type="entry name" value="P-loop containing nucleoside triphosphate hydrolases"/>
    <property type="match status" value="1"/>
</dbReference>
<evidence type="ECO:0000259" key="2">
    <source>
        <dbReference type="PROSITE" id="PS51194"/>
    </source>
</evidence>
<feature type="domain" description="Helicase C-terminal" evidence="2">
    <location>
        <begin position="1428"/>
        <end position="1568"/>
    </location>
</feature>
<dbReference type="NCBIfam" id="NF047352">
    <property type="entry name" value="P_loop_sacsin"/>
    <property type="match status" value="1"/>
</dbReference>
<dbReference type="InterPro" id="IPR027417">
    <property type="entry name" value="P-loop_NTPase"/>
</dbReference>
<dbReference type="EMBL" id="JBHRXY010000014">
    <property type="protein sequence ID" value="MFC3630793.1"/>
    <property type="molecule type" value="Genomic_DNA"/>
</dbReference>
<keyword evidence="4" id="KW-1185">Reference proteome</keyword>
<keyword evidence="3" id="KW-0347">Helicase</keyword>
<organism evidence="3 4">
    <name type="scientific">Paracoccus angustae</name>
    <dbReference type="NCBI Taxonomy" id="1671480"/>
    <lineage>
        <taxon>Bacteria</taxon>
        <taxon>Pseudomonadati</taxon>
        <taxon>Pseudomonadota</taxon>
        <taxon>Alphaproteobacteria</taxon>
        <taxon>Rhodobacterales</taxon>
        <taxon>Paracoccaceae</taxon>
        <taxon>Paracoccus</taxon>
    </lineage>
</organism>
<reference evidence="4" key="1">
    <citation type="journal article" date="2019" name="Int. J. Syst. Evol. Microbiol.">
        <title>The Global Catalogue of Microorganisms (GCM) 10K type strain sequencing project: providing services to taxonomists for standard genome sequencing and annotation.</title>
        <authorList>
            <consortium name="The Broad Institute Genomics Platform"/>
            <consortium name="The Broad Institute Genome Sequencing Center for Infectious Disease"/>
            <person name="Wu L."/>
            <person name="Ma J."/>
        </authorList>
    </citation>
    <scope>NUCLEOTIDE SEQUENCE [LARGE SCALE GENOMIC DNA]</scope>
    <source>
        <strain evidence="4">KCTC 42473</strain>
    </source>
</reference>
<dbReference type="Pfam" id="PF00271">
    <property type="entry name" value="Helicase_C"/>
    <property type="match status" value="1"/>
</dbReference>
<dbReference type="PROSITE" id="PS51192">
    <property type="entry name" value="HELICASE_ATP_BIND_1"/>
    <property type="match status" value="1"/>
</dbReference>
<accession>A0ABV7U6V8</accession>
<keyword evidence="3" id="KW-0378">Hydrolase</keyword>
<protein>
    <submittedName>
        <fullName evidence="3">DEAD/DEAH box helicase family protein</fullName>
    </submittedName>
</protein>
<evidence type="ECO:0000313" key="3">
    <source>
        <dbReference type="EMBL" id="MFC3630793.1"/>
    </source>
</evidence>
<dbReference type="PROSITE" id="PS51194">
    <property type="entry name" value="HELICASE_CTER"/>
    <property type="match status" value="1"/>
</dbReference>
<dbReference type="PANTHER" id="PTHR47396:SF1">
    <property type="entry name" value="ATP-DEPENDENT HELICASE IRC3-RELATED"/>
    <property type="match status" value="1"/>
</dbReference>
<dbReference type="RefSeq" id="WP_377762778.1">
    <property type="nucleotide sequence ID" value="NZ_JBHRXY010000014.1"/>
</dbReference>
<dbReference type="Proteomes" id="UP001595539">
    <property type="component" value="Unassembled WGS sequence"/>
</dbReference>